<accession>A0A285QFZ9</accession>
<evidence type="ECO:0000313" key="2">
    <source>
        <dbReference type="Proteomes" id="UP000219494"/>
    </source>
</evidence>
<protein>
    <submittedName>
        <fullName evidence="1">Uncharacterized protein</fullName>
    </submittedName>
</protein>
<organism evidence="1 2">
    <name type="scientific">Sphingomonas guangdongensis</name>
    <dbReference type="NCBI Taxonomy" id="1141890"/>
    <lineage>
        <taxon>Bacteria</taxon>
        <taxon>Pseudomonadati</taxon>
        <taxon>Pseudomonadota</taxon>
        <taxon>Alphaproteobacteria</taxon>
        <taxon>Sphingomonadales</taxon>
        <taxon>Sphingomonadaceae</taxon>
        <taxon>Sphingomonas</taxon>
    </lineage>
</organism>
<dbReference type="Proteomes" id="UP000219494">
    <property type="component" value="Unassembled WGS sequence"/>
</dbReference>
<dbReference type="EMBL" id="OBMI01000001">
    <property type="protein sequence ID" value="SOB80756.1"/>
    <property type="molecule type" value="Genomic_DNA"/>
</dbReference>
<reference evidence="1 2" key="1">
    <citation type="submission" date="2017-07" db="EMBL/GenBank/DDBJ databases">
        <authorList>
            <person name="Sun Z.S."/>
            <person name="Albrecht U."/>
            <person name="Echele G."/>
            <person name="Lee C.C."/>
        </authorList>
    </citation>
    <scope>NUCLEOTIDE SEQUENCE [LARGE SCALE GENOMIC DNA]</scope>
    <source>
        <strain evidence="1 2">CGMCC 1.12672</strain>
    </source>
</reference>
<keyword evidence="2" id="KW-1185">Reference proteome</keyword>
<proteinExistence type="predicted"/>
<sequence>MIERELALVMSAQRKHKIDTLFRLVDGVYGGARALLDLLFERHRIDAALLATFNEREVTSLAEEIRAIVAARRTGPRV</sequence>
<evidence type="ECO:0000313" key="1">
    <source>
        <dbReference type="EMBL" id="SOB80756.1"/>
    </source>
</evidence>
<dbReference type="AlphaFoldDB" id="A0A285QFZ9"/>
<name>A0A285QFZ9_9SPHN</name>
<gene>
    <name evidence="1" type="ORF">SAMN06297144_1221</name>
</gene>